<evidence type="ECO:0000313" key="2">
    <source>
        <dbReference type="Proteomes" id="UP000053989"/>
    </source>
</evidence>
<dbReference type="HOGENOM" id="CLU_142395_1_0_1"/>
<gene>
    <name evidence="1" type="ORF">SCLCIDRAFT_92220</name>
</gene>
<reference evidence="1 2" key="1">
    <citation type="submission" date="2014-04" db="EMBL/GenBank/DDBJ databases">
        <authorList>
            <consortium name="DOE Joint Genome Institute"/>
            <person name="Kuo A."/>
            <person name="Kohler A."/>
            <person name="Nagy L.G."/>
            <person name="Floudas D."/>
            <person name="Copeland A."/>
            <person name="Barry K.W."/>
            <person name="Cichocki N."/>
            <person name="Veneault-Fourrey C."/>
            <person name="LaButti K."/>
            <person name="Lindquist E.A."/>
            <person name="Lipzen A."/>
            <person name="Lundell T."/>
            <person name="Morin E."/>
            <person name="Murat C."/>
            <person name="Sun H."/>
            <person name="Tunlid A."/>
            <person name="Henrissat B."/>
            <person name="Grigoriev I.V."/>
            <person name="Hibbett D.S."/>
            <person name="Martin F."/>
            <person name="Nordberg H.P."/>
            <person name="Cantor M.N."/>
            <person name="Hua S.X."/>
        </authorList>
    </citation>
    <scope>NUCLEOTIDE SEQUENCE [LARGE SCALE GENOMIC DNA]</scope>
    <source>
        <strain evidence="1 2">Foug A</strain>
    </source>
</reference>
<feature type="non-terminal residue" evidence="1">
    <location>
        <position position="112"/>
    </location>
</feature>
<proteinExistence type="predicted"/>
<dbReference type="Gene3D" id="3.30.420.10">
    <property type="entry name" value="Ribonuclease H-like superfamily/Ribonuclease H"/>
    <property type="match status" value="1"/>
</dbReference>
<dbReference type="InParanoid" id="A0A0C3AJ74"/>
<reference evidence="2" key="2">
    <citation type="submission" date="2015-01" db="EMBL/GenBank/DDBJ databases">
        <title>Evolutionary Origins and Diversification of the Mycorrhizal Mutualists.</title>
        <authorList>
            <consortium name="DOE Joint Genome Institute"/>
            <consortium name="Mycorrhizal Genomics Consortium"/>
            <person name="Kohler A."/>
            <person name="Kuo A."/>
            <person name="Nagy L.G."/>
            <person name="Floudas D."/>
            <person name="Copeland A."/>
            <person name="Barry K.W."/>
            <person name="Cichocki N."/>
            <person name="Veneault-Fourrey C."/>
            <person name="LaButti K."/>
            <person name="Lindquist E.A."/>
            <person name="Lipzen A."/>
            <person name="Lundell T."/>
            <person name="Morin E."/>
            <person name="Murat C."/>
            <person name="Riley R."/>
            <person name="Ohm R."/>
            <person name="Sun H."/>
            <person name="Tunlid A."/>
            <person name="Henrissat B."/>
            <person name="Grigoriev I.V."/>
            <person name="Hibbett D.S."/>
            <person name="Martin F."/>
        </authorList>
    </citation>
    <scope>NUCLEOTIDE SEQUENCE [LARGE SCALE GENOMIC DNA]</scope>
    <source>
        <strain evidence="2">Foug A</strain>
    </source>
</reference>
<accession>A0A0C3AJ74</accession>
<dbReference type="EMBL" id="KN822025">
    <property type="protein sequence ID" value="KIM64952.1"/>
    <property type="molecule type" value="Genomic_DNA"/>
</dbReference>
<organism evidence="1 2">
    <name type="scientific">Scleroderma citrinum Foug A</name>
    <dbReference type="NCBI Taxonomy" id="1036808"/>
    <lineage>
        <taxon>Eukaryota</taxon>
        <taxon>Fungi</taxon>
        <taxon>Dikarya</taxon>
        <taxon>Basidiomycota</taxon>
        <taxon>Agaricomycotina</taxon>
        <taxon>Agaricomycetes</taxon>
        <taxon>Agaricomycetidae</taxon>
        <taxon>Boletales</taxon>
        <taxon>Sclerodermatineae</taxon>
        <taxon>Sclerodermataceae</taxon>
        <taxon>Scleroderma</taxon>
    </lineage>
</organism>
<sequence>MLRACIGPNQKDWVTRLPAIEFTINIARLESTGYAPFFLNTGRMPRAMIWDSPGKDKYPNVKTYAWKMKLALMTAHDALLVTRTKQTVQVNRKQRMCPLENGDLVYISTKNI</sequence>
<protein>
    <submittedName>
        <fullName evidence="1">Uncharacterized protein</fullName>
    </submittedName>
</protein>
<evidence type="ECO:0000313" key="1">
    <source>
        <dbReference type="EMBL" id="KIM64952.1"/>
    </source>
</evidence>
<dbReference type="OrthoDB" id="2665613at2759"/>
<keyword evidence="2" id="KW-1185">Reference proteome</keyword>
<dbReference type="STRING" id="1036808.A0A0C3AJ74"/>
<dbReference type="Proteomes" id="UP000053989">
    <property type="component" value="Unassembled WGS sequence"/>
</dbReference>
<dbReference type="InterPro" id="IPR036397">
    <property type="entry name" value="RNaseH_sf"/>
</dbReference>
<name>A0A0C3AJ74_9AGAM</name>
<dbReference type="AlphaFoldDB" id="A0A0C3AJ74"/>
<dbReference type="GO" id="GO:0003676">
    <property type="term" value="F:nucleic acid binding"/>
    <property type="evidence" value="ECO:0007669"/>
    <property type="project" value="InterPro"/>
</dbReference>